<dbReference type="RefSeq" id="WP_123432000.1">
    <property type="nucleotide sequence ID" value="NZ_MOBK01000001.1"/>
</dbReference>
<evidence type="ECO:0000313" key="11">
    <source>
        <dbReference type="Proteomes" id="UP000285636"/>
    </source>
</evidence>
<evidence type="ECO:0000256" key="7">
    <source>
        <dbReference type="ARBA" id="ARBA00042773"/>
    </source>
</evidence>
<dbReference type="SUPFAM" id="SSF56801">
    <property type="entry name" value="Acetyl-CoA synthetase-like"/>
    <property type="match status" value="1"/>
</dbReference>
<evidence type="ECO:0000256" key="3">
    <source>
        <dbReference type="ARBA" id="ARBA00022598"/>
    </source>
</evidence>
<dbReference type="PROSITE" id="PS00455">
    <property type="entry name" value="AMP_BINDING"/>
    <property type="match status" value="1"/>
</dbReference>
<evidence type="ECO:0000256" key="2">
    <source>
        <dbReference type="ARBA" id="ARBA00005005"/>
    </source>
</evidence>
<dbReference type="Proteomes" id="UP000285636">
    <property type="component" value="Unassembled WGS sequence"/>
</dbReference>
<dbReference type="Pfam" id="PF13193">
    <property type="entry name" value="AMP-binding_C"/>
    <property type="match status" value="1"/>
</dbReference>
<evidence type="ECO:0000259" key="9">
    <source>
        <dbReference type="Pfam" id="PF13193"/>
    </source>
</evidence>
<protein>
    <recommendedName>
        <fullName evidence="6">Long-chain-fatty-acid--CoA ligase</fullName>
        <ecNumber evidence="5">6.2.1.3</ecNumber>
    </recommendedName>
    <alternativeName>
        <fullName evidence="7">Long-chain acyl-CoA synthetase</fullName>
    </alternativeName>
</protein>
<gene>
    <name evidence="10" type="ORF">BK660_02850</name>
</gene>
<dbReference type="InterPro" id="IPR000873">
    <property type="entry name" value="AMP-dep_synth/lig_dom"/>
</dbReference>
<dbReference type="CDD" id="cd05936">
    <property type="entry name" value="FC-FACS_FadD_like"/>
    <property type="match status" value="1"/>
</dbReference>
<evidence type="ECO:0000256" key="4">
    <source>
        <dbReference type="ARBA" id="ARBA00023136"/>
    </source>
</evidence>
<evidence type="ECO:0000259" key="8">
    <source>
        <dbReference type="Pfam" id="PF00501"/>
    </source>
</evidence>
<comment type="caution">
    <text evidence="10">The sequence shown here is derived from an EMBL/GenBank/DDBJ whole genome shotgun (WGS) entry which is preliminary data.</text>
</comment>
<dbReference type="GO" id="GO:0004467">
    <property type="term" value="F:long-chain fatty acid-CoA ligase activity"/>
    <property type="evidence" value="ECO:0007669"/>
    <property type="project" value="UniProtKB-EC"/>
</dbReference>
<proteinExistence type="predicted"/>
<dbReference type="EMBL" id="MOBK01000001">
    <property type="protein sequence ID" value="RON24625.1"/>
    <property type="molecule type" value="Genomic_DNA"/>
</dbReference>
<dbReference type="PANTHER" id="PTHR43767:SF8">
    <property type="entry name" value="LONG-CHAIN-FATTY-ACID--COA LIGASE"/>
    <property type="match status" value="1"/>
</dbReference>
<name>A0A423IGS5_9PSED</name>
<dbReference type="InterPro" id="IPR025110">
    <property type="entry name" value="AMP-bd_C"/>
</dbReference>
<dbReference type="AlphaFoldDB" id="A0A423IGS5"/>
<dbReference type="Gene3D" id="3.40.50.12780">
    <property type="entry name" value="N-terminal domain of ligase-like"/>
    <property type="match status" value="1"/>
</dbReference>
<dbReference type="InterPro" id="IPR042099">
    <property type="entry name" value="ANL_N_sf"/>
</dbReference>
<feature type="domain" description="AMP-binding enzyme C-terminal" evidence="9">
    <location>
        <begin position="466"/>
        <end position="541"/>
    </location>
</feature>
<keyword evidence="3 10" id="KW-0436">Ligase</keyword>
<dbReference type="GO" id="GO:0016020">
    <property type="term" value="C:membrane"/>
    <property type="evidence" value="ECO:0007669"/>
    <property type="project" value="UniProtKB-SubCell"/>
</dbReference>
<accession>A0A423IGS5</accession>
<dbReference type="InterPro" id="IPR045851">
    <property type="entry name" value="AMP-bd_C_sf"/>
</dbReference>
<comment type="pathway">
    <text evidence="2">Lipid metabolism; fatty acid beta-oxidation.</text>
</comment>
<reference evidence="10 11" key="1">
    <citation type="submission" date="2016-10" db="EMBL/GenBank/DDBJ databases">
        <title>Comparative genome analysis of multiple Pseudomonas spp. focuses on biocontrol and plant growth promoting traits.</title>
        <authorList>
            <person name="Tao X.-Y."/>
            <person name="Taylor C.G."/>
        </authorList>
    </citation>
    <scope>NUCLEOTIDE SEQUENCE [LARGE SCALE GENOMIC DNA]</scope>
    <source>
        <strain evidence="10 11">38D7</strain>
    </source>
</reference>
<dbReference type="InterPro" id="IPR050237">
    <property type="entry name" value="ATP-dep_AMP-bd_enzyme"/>
</dbReference>
<dbReference type="Pfam" id="PF00501">
    <property type="entry name" value="AMP-binding"/>
    <property type="match status" value="1"/>
</dbReference>
<feature type="domain" description="AMP-dependent synthetase/ligase" evidence="8">
    <location>
        <begin position="36"/>
        <end position="415"/>
    </location>
</feature>
<evidence type="ECO:0000256" key="1">
    <source>
        <dbReference type="ARBA" id="ARBA00004170"/>
    </source>
</evidence>
<evidence type="ECO:0000256" key="6">
    <source>
        <dbReference type="ARBA" id="ARBA00039545"/>
    </source>
</evidence>
<evidence type="ECO:0000256" key="5">
    <source>
        <dbReference type="ARBA" id="ARBA00026121"/>
    </source>
</evidence>
<dbReference type="Gene3D" id="3.30.300.30">
    <property type="match status" value="1"/>
</dbReference>
<dbReference type="EC" id="6.2.1.3" evidence="5"/>
<evidence type="ECO:0000313" key="10">
    <source>
        <dbReference type="EMBL" id="RON24625.1"/>
    </source>
</evidence>
<keyword evidence="4" id="KW-0472">Membrane</keyword>
<dbReference type="InterPro" id="IPR020845">
    <property type="entry name" value="AMP-binding_CS"/>
</dbReference>
<organism evidence="10 11">
    <name type="scientific">Pseudomonas brassicacearum</name>
    <dbReference type="NCBI Taxonomy" id="930166"/>
    <lineage>
        <taxon>Bacteria</taxon>
        <taxon>Pseudomonadati</taxon>
        <taxon>Pseudomonadota</taxon>
        <taxon>Gammaproteobacteria</taxon>
        <taxon>Pseudomonadales</taxon>
        <taxon>Pseudomonadaceae</taxon>
        <taxon>Pseudomonas</taxon>
    </lineage>
</organism>
<sequence>MTPSFSPARHWQQSYDARVPADINPDACPSIVAMAEDAMQRYASHTAFRCFKHSLTYADVDQQSRAFAAYLQHHGVQRGDRIAVMLPNIPAFPVAMFGILRAGAAQVNVNPTYTPQELLHQLNDAGVQTIVIVASALPTLEAILVGTTIRKVIVVNLCDTLAGPVAGGEMDIQSSMPLTRFVDALHEGSTLDLTPVELTGDDLLFLQYTGGTTGPSKGAALSHRNLIANILQARAFLPDMFDADGDNVVVTALPLFHVFALTINLLICFSVGAENWLIPDARNTDDLVDTLIAARPTLLTGVNTLYGALVRHPRIGDVDFSRLRLAIGGGAAVLPATSTQWKHITGQEILEGYGLSETSAILCLNVMGRRQFSAAVGLPLPSTDIVLLKDDDQPAALGEIGEICAKGPQIMAGYWQKPLANANAFTADGYFRTGDIGHFAADGLLKIVDRKKDMIIVSGFNVYPNEVEVVVANCAGVSECAVIGLPDERSGESVCLYVVKAANAALDEAMLIEHCRAHLVAYKIPRQVQFLAALPKSTVGKILRKDLRALAISGASTESSPVS</sequence>
<comment type="subcellular location">
    <subcellularLocation>
        <location evidence="1">Membrane</location>
        <topology evidence="1">Peripheral membrane protein</topology>
    </subcellularLocation>
</comment>
<dbReference type="PANTHER" id="PTHR43767">
    <property type="entry name" value="LONG-CHAIN-FATTY-ACID--COA LIGASE"/>
    <property type="match status" value="1"/>
</dbReference>